<dbReference type="Gene3D" id="2.40.40.20">
    <property type="match status" value="1"/>
</dbReference>
<keyword evidence="2" id="KW-0240">DNA-directed RNA polymerase</keyword>
<evidence type="ECO:0000256" key="1">
    <source>
        <dbReference type="ARBA" id="ARBA00012418"/>
    </source>
</evidence>
<dbReference type="OrthoDB" id="3262706at2759"/>
<dbReference type="Gene3D" id="6.10.250.2940">
    <property type="match status" value="1"/>
</dbReference>
<dbReference type="Pfam" id="PF04998">
    <property type="entry name" value="RNA_pol_Rpb1_5"/>
    <property type="match status" value="1"/>
</dbReference>
<dbReference type="InterPro" id="IPR000722">
    <property type="entry name" value="RNA_pol_asu"/>
</dbReference>
<keyword evidence="10" id="KW-1185">Reference proteome</keyword>
<feature type="region of interest" description="Disordered" evidence="6">
    <location>
        <begin position="24"/>
        <end position="47"/>
    </location>
</feature>
<evidence type="ECO:0000256" key="3">
    <source>
        <dbReference type="ARBA" id="ARBA00022679"/>
    </source>
</evidence>
<evidence type="ECO:0000256" key="6">
    <source>
        <dbReference type="SAM" id="MobiDB-lite"/>
    </source>
</evidence>
<reference evidence="9 10" key="1">
    <citation type="submission" date="2018-06" db="EMBL/GenBank/DDBJ databases">
        <title>A transcriptomic atlas of mushroom development highlights an independent origin of complex multicellularity.</title>
        <authorList>
            <consortium name="DOE Joint Genome Institute"/>
            <person name="Krizsan K."/>
            <person name="Almasi E."/>
            <person name="Merenyi Z."/>
            <person name="Sahu N."/>
            <person name="Viragh M."/>
            <person name="Koszo T."/>
            <person name="Mondo S."/>
            <person name="Kiss B."/>
            <person name="Balint B."/>
            <person name="Kues U."/>
            <person name="Barry K."/>
            <person name="Hegedus J.C."/>
            <person name="Henrissat B."/>
            <person name="Johnson J."/>
            <person name="Lipzen A."/>
            <person name="Ohm R."/>
            <person name="Nagy I."/>
            <person name="Pangilinan J."/>
            <person name="Yan J."/>
            <person name="Xiong Y."/>
            <person name="Grigoriev I.V."/>
            <person name="Hibbett D.S."/>
            <person name="Nagy L.G."/>
        </authorList>
    </citation>
    <scope>NUCLEOTIDE SEQUENCE [LARGE SCALE GENOMIC DNA]</scope>
    <source>
        <strain evidence="9 10">SZMC22713</strain>
    </source>
</reference>
<dbReference type="Pfam" id="PF00623">
    <property type="entry name" value="RNA_pol_Rpb1_2"/>
    <property type="match status" value="1"/>
</dbReference>
<dbReference type="STRING" id="50990.A0A4Y7PD62"/>
<evidence type="ECO:0000313" key="10">
    <source>
        <dbReference type="Proteomes" id="UP000294933"/>
    </source>
</evidence>
<dbReference type="EC" id="2.7.7.6" evidence="1"/>
<keyword evidence="4" id="KW-0548">Nucleotidyltransferase</keyword>
<protein>
    <recommendedName>
        <fullName evidence="1">DNA-directed RNA polymerase</fullName>
        <ecNumber evidence="1">2.7.7.6</ecNumber>
    </recommendedName>
</protein>
<evidence type="ECO:0000256" key="4">
    <source>
        <dbReference type="ARBA" id="ARBA00022695"/>
    </source>
</evidence>
<sequence>MSIMSHRKRLMPYSGHPPYSADFHGDEMNMHMPQSEKGTPPHYSKDDFRPDARRFIENLYLRTLTPQEFFFHGMATAETGYIQRRLVKALEDVMLPYDGTMIIDASLERRWIPLSSRW</sequence>
<dbReference type="GO" id="GO:0005665">
    <property type="term" value="C:RNA polymerase II, core complex"/>
    <property type="evidence" value="ECO:0007669"/>
    <property type="project" value="TreeGrafter"/>
</dbReference>
<dbReference type="VEuPathDB" id="FungiDB:BD410DRAFT_810779"/>
<keyword evidence="3" id="KW-0808">Transferase</keyword>
<gene>
    <name evidence="9" type="ORF">BD410DRAFT_810779</name>
</gene>
<feature type="domain" description="RNA polymerase Rpb1" evidence="8">
    <location>
        <begin position="64"/>
        <end position="101"/>
    </location>
</feature>
<dbReference type="GO" id="GO:0006351">
    <property type="term" value="P:DNA-templated transcription"/>
    <property type="evidence" value="ECO:0007669"/>
    <property type="project" value="InterPro"/>
</dbReference>
<evidence type="ECO:0000256" key="5">
    <source>
        <dbReference type="ARBA" id="ARBA00023163"/>
    </source>
</evidence>
<evidence type="ECO:0000259" key="7">
    <source>
        <dbReference type="Pfam" id="PF00623"/>
    </source>
</evidence>
<dbReference type="PANTHER" id="PTHR19376:SF37">
    <property type="entry name" value="DNA-DIRECTED RNA POLYMERASE II SUBUNIT RPB1"/>
    <property type="match status" value="1"/>
</dbReference>
<dbReference type="EMBL" id="ML170879">
    <property type="protein sequence ID" value="TDL13185.1"/>
    <property type="molecule type" value="Genomic_DNA"/>
</dbReference>
<dbReference type="SUPFAM" id="SSF64484">
    <property type="entry name" value="beta and beta-prime subunits of DNA dependent RNA-polymerase"/>
    <property type="match status" value="1"/>
</dbReference>
<dbReference type="GO" id="GO:0003899">
    <property type="term" value="F:DNA-directed RNA polymerase activity"/>
    <property type="evidence" value="ECO:0007669"/>
    <property type="project" value="UniProtKB-EC"/>
</dbReference>
<evidence type="ECO:0000313" key="9">
    <source>
        <dbReference type="EMBL" id="TDL13185.1"/>
    </source>
</evidence>
<dbReference type="GO" id="GO:0003677">
    <property type="term" value="F:DNA binding"/>
    <property type="evidence" value="ECO:0007669"/>
    <property type="project" value="InterPro"/>
</dbReference>
<keyword evidence="5" id="KW-0804">Transcription</keyword>
<dbReference type="AlphaFoldDB" id="A0A4Y7PD62"/>
<feature type="domain" description="RNA polymerase alpha subunit" evidence="7">
    <location>
        <begin position="1"/>
        <end position="37"/>
    </location>
</feature>
<proteinExistence type="predicted"/>
<dbReference type="Proteomes" id="UP000294933">
    <property type="component" value="Unassembled WGS sequence"/>
</dbReference>
<evidence type="ECO:0000259" key="8">
    <source>
        <dbReference type="Pfam" id="PF04998"/>
    </source>
</evidence>
<dbReference type="InterPro" id="IPR045867">
    <property type="entry name" value="DNA-dir_RpoC_beta_prime"/>
</dbReference>
<dbReference type="PANTHER" id="PTHR19376">
    <property type="entry name" value="DNA-DIRECTED RNA POLYMERASE"/>
    <property type="match status" value="1"/>
</dbReference>
<accession>A0A4Y7PD62</accession>
<name>A0A4Y7PD62_9AGAM</name>
<evidence type="ECO:0000256" key="2">
    <source>
        <dbReference type="ARBA" id="ARBA00022478"/>
    </source>
</evidence>
<organism evidence="9 10">
    <name type="scientific">Rickenella mellea</name>
    <dbReference type="NCBI Taxonomy" id="50990"/>
    <lineage>
        <taxon>Eukaryota</taxon>
        <taxon>Fungi</taxon>
        <taxon>Dikarya</taxon>
        <taxon>Basidiomycota</taxon>
        <taxon>Agaricomycotina</taxon>
        <taxon>Agaricomycetes</taxon>
        <taxon>Hymenochaetales</taxon>
        <taxon>Rickenellaceae</taxon>
        <taxon>Rickenella</taxon>
    </lineage>
</organism>
<dbReference type="InterPro" id="IPR007081">
    <property type="entry name" value="RNA_pol_Rpb1_5"/>
</dbReference>